<protein>
    <recommendedName>
        <fullName evidence="1">HNH endonuclease 5 domain-containing protein</fullName>
    </recommendedName>
</protein>
<evidence type="ECO:0000313" key="3">
    <source>
        <dbReference type="Proteomes" id="UP000070377"/>
    </source>
</evidence>
<dbReference type="InterPro" id="IPR029471">
    <property type="entry name" value="HNH_5"/>
</dbReference>
<reference evidence="2 3" key="1">
    <citation type="submission" date="2016-01" db="EMBL/GenBank/DDBJ databases">
        <title>Highly variable Streptococcus oralis are common among viridans streptococci isolated from primates.</title>
        <authorList>
            <person name="Denapaite D."/>
            <person name="Rieger M."/>
            <person name="Koendgen S."/>
            <person name="Brueckner R."/>
            <person name="Ochigava I."/>
            <person name="Kappeler P."/>
            <person name="Maetz-Rensing K."/>
            <person name="Leendertz F."/>
            <person name="Hakenbeck R."/>
        </authorList>
    </citation>
    <scope>NUCLEOTIDE SEQUENCE [LARGE SCALE GENOMIC DNA]</scope>
    <source>
        <strain evidence="2 3">DD08</strain>
    </source>
</reference>
<comment type="caution">
    <text evidence="2">The sequence shown here is derived from an EMBL/GenBank/DDBJ whole genome shotgun (WGS) entry which is preliminary data.</text>
</comment>
<sequence>MNEKNQKCIICAIEKSGKDFNTEHIILESLGGKRFSENTLNDVCVGCNSKLGMHVDSRFVNSPLLEFIRNRKGIKGRNGVPGLEKLDIPFWIPEIIGNLVTDSNTGDITGFRAKYGKSENFIFAPKNVNLGYFKNHVKSCSDEEIKTRIIDFDNVPLFPRIDNISLPHEAVEEYLKYAFFPLSLKISFEYAYKYLGEPWLNQRISKDIQKVLFQLCQGNTLIKVPTDTNLYMGNNLSNEIMVEFEGEDDKIYVRIDIFGIFNSKMLIGYENSLTNLGSEYPKLKIDVSSSNTKDFEVIYL</sequence>
<name>A0A139MXT5_STRCR</name>
<gene>
    <name evidence="2" type="ORF">SCRDD08_02087</name>
</gene>
<dbReference type="AlphaFoldDB" id="A0A139MXT5"/>
<evidence type="ECO:0000313" key="2">
    <source>
        <dbReference type="EMBL" id="KXT68311.1"/>
    </source>
</evidence>
<dbReference type="Proteomes" id="UP000070377">
    <property type="component" value="Unassembled WGS sequence"/>
</dbReference>
<dbReference type="Pfam" id="PF14279">
    <property type="entry name" value="HNH_5"/>
    <property type="match status" value="1"/>
</dbReference>
<proteinExistence type="predicted"/>
<dbReference type="STRING" id="45634.SCRDD08_02087"/>
<evidence type="ECO:0000259" key="1">
    <source>
        <dbReference type="Pfam" id="PF14279"/>
    </source>
</evidence>
<dbReference type="EMBL" id="LQRD01000078">
    <property type="protein sequence ID" value="KXT68311.1"/>
    <property type="molecule type" value="Genomic_DNA"/>
</dbReference>
<dbReference type="RefSeq" id="WP_061423572.1">
    <property type="nucleotide sequence ID" value="NZ_KQ969065.1"/>
</dbReference>
<feature type="domain" description="HNH endonuclease 5" evidence="1">
    <location>
        <begin position="8"/>
        <end position="62"/>
    </location>
</feature>
<dbReference type="PATRIC" id="fig|45634.12.peg.2172"/>
<organism evidence="2 3">
    <name type="scientific">Streptococcus cristatus</name>
    <dbReference type="NCBI Taxonomy" id="45634"/>
    <lineage>
        <taxon>Bacteria</taxon>
        <taxon>Bacillati</taxon>
        <taxon>Bacillota</taxon>
        <taxon>Bacilli</taxon>
        <taxon>Lactobacillales</taxon>
        <taxon>Streptococcaceae</taxon>
        <taxon>Streptococcus</taxon>
    </lineage>
</organism>
<accession>A0A139MXT5</accession>